<gene>
    <name evidence="1" type="ORF">EB03_02268</name>
</gene>
<organism evidence="1 2">
    <name type="scientific">Enterococcus hirae</name>
    <dbReference type="NCBI Taxonomy" id="1354"/>
    <lineage>
        <taxon>Bacteria</taxon>
        <taxon>Bacillati</taxon>
        <taxon>Bacillota</taxon>
        <taxon>Bacilli</taxon>
        <taxon>Lactobacillales</taxon>
        <taxon>Enterococcaceae</taxon>
        <taxon>Enterococcus</taxon>
    </lineage>
</organism>
<evidence type="ECO:0000313" key="2">
    <source>
        <dbReference type="Proteomes" id="UP000253498"/>
    </source>
</evidence>
<proteinExistence type="predicted"/>
<sequence>MVDKLLSVTDIKLLEVSKDLTIAWIQRYGNNGSSYPEPTQITDAFQTIYKSLKETVN</sequence>
<comment type="caution">
    <text evidence="1">The sequence shown here is derived from an EMBL/GenBank/DDBJ whole genome shotgun (WGS) entry which is preliminary data.</text>
</comment>
<dbReference type="EMBL" id="LESJ01000006">
    <property type="protein sequence ID" value="RBT67501.1"/>
    <property type="molecule type" value="Genomic_DNA"/>
</dbReference>
<name>A0AB37IAN8_ENTHR</name>
<reference evidence="1 2" key="1">
    <citation type="submission" date="2015-06" db="EMBL/GenBank/DDBJ databases">
        <title>The Genome Sequence of Enterococcus hirae 88EA1.</title>
        <authorList>
            <consortium name="The Broad Institute Genomics Platform"/>
            <consortium name="The Broad Institute Genome Sequencing Center for Infectious Disease"/>
            <person name="Earl A.M."/>
            <person name="Van Tyne D."/>
            <person name="Lebreton F."/>
            <person name="Saavedra J.T."/>
            <person name="Gilmore M.S."/>
            <person name="Manson McGuire A."/>
            <person name="Clock S."/>
            <person name="Crupain M."/>
            <person name="Rangan U."/>
            <person name="Young S."/>
            <person name="Abouelleil A."/>
            <person name="Cao P."/>
            <person name="Chapman S.B."/>
            <person name="Griggs A."/>
            <person name="Priest M."/>
            <person name="Shea T."/>
            <person name="Wortman J."/>
            <person name="Nusbaum C."/>
            <person name="Birren B."/>
        </authorList>
    </citation>
    <scope>NUCLEOTIDE SEQUENCE [LARGE SCALE GENOMIC DNA]</scope>
    <source>
        <strain evidence="1 2">88EA1</strain>
    </source>
</reference>
<dbReference type="AlphaFoldDB" id="A0AB37IAN8"/>
<evidence type="ECO:0000313" key="1">
    <source>
        <dbReference type="EMBL" id="RBT67501.1"/>
    </source>
</evidence>
<dbReference type="Proteomes" id="UP000253498">
    <property type="component" value="Unassembled WGS sequence"/>
</dbReference>
<protein>
    <submittedName>
        <fullName evidence="1">Uncharacterized protein</fullName>
    </submittedName>
</protein>
<accession>A0AB37IAN8</accession>